<accession>A0AA94JD56</accession>
<evidence type="ECO:0000313" key="1">
    <source>
        <dbReference type="EMBL" id="RUO43388.1"/>
    </source>
</evidence>
<protein>
    <recommendedName>
        <fullName evidence="3">DUF3293 domain-containing protein</fullName>
    </recommendedName>
</protein>
<proteinExistence type="predicted"/>
<dbReference type="AlphaFoldDB" id="A0AA94JD56"/>
<dbReference type="EMBL" id="PIPS01000002">
    <property type="protein sequence ID" value="RUO43388.1"/>
    <property type="molecule type" value="Genomic_DNA"/>
</dbReference>
<organism evidence="1 2">
    <name type="scientific">Idiomarina aquatica</name>
    <dbReference type="NCBI Taxonomy" id="1327752"/>
    <lineage>
        <taxon>Bacteria</taxon>
        <taxon>Pseudomonadati</taxon>
        <taxon>Pseudomonadota</taxon>
        <taxon>Gammaproteobacteria</taxon>
        <taxon>Alteromonadales</taxon>
        <taxon>Idiomarinaceae</taxon>
        <taxon>Idiomarina</taxon>
    </lineage>
</organism>
<evidence type="ECO:0008006" key="3">
    <source>
        <dbReference type="Google" id="ProtNLM"/>
    </source>
</evidence>
<gene>
    <name evidence="1" type="ORF">CWE23_08550</name>
</gene>
<comment type="caution">
    <text evidence="1">The sequence shown here is derived from an EMBL/GenBank/DDBJ whole genome shotgun (WGS) entry which is preliminary data.</text>
</comment>
<sequence length="141" mass="15292">MDKQLMQAYQATNYVIDTQPPVTVRIGQSARALLKSATAIRSLSIITGYNPRSHRVSDAVNAAAHQRLRTAIHAVPGADIMATSVAQDPNQQWPDERGFLVANLSMEALSVLARGFDQHAVVWMPAPEFIAEVVVVDSSIA</sequence>
<name>A0AA94JD56_9GAMM</name>
<keyword evidence="2" id="KW-1185">Reference proteome</keyword>
<dbReference type="Pfam" id="PF11697">
    <property type="entry name" value="DUF3293"/>
    <property type="match status" value="1"/>
</dbReference>
<evidence type="ECO:0000313" key="2">
    <source>
        <dbReference type="Proteomes" id="UP000286680"/>
    </source>
</evidence>
<reference evidence="2" key="1">
    <citation type="journal article" date="2018" name="Front. Microbiol.">
        <title>Genome-Based Analysis Reveals the Taxonomy and Diversity of the Family Idiomarinaceae.</title>
        <authorList>
            <person name="Liu Y."/>
            <person name="Lai Q."/>
            <person name="Shao Z."/>
        </authorList>
    </citation>
    <scope>NUCLEOTIDE SEQUENCE [LARGE SCALE GENOMIC DNA]</scope>
    <source>
        <strain evidence="2">SN-14</strain>
    </source>
</reference>
<dbReference type="Proteomes" id="UP000286680">
    <property type="component" value="Unassembled WGS sequence"/>
</dbReference>
<dbReference type="RefSeq" id="WP_126820005.1">
    <property type="nucleotide sequence ID" value="NZ_PIPS01000002.1"/>
</dbReference>
<dbReference type="InterPro" id="IPR021710">
    <property type="entry name" value="DUF3293"/>
</dbReference>